<dbReference type="PANTHER" id="PTHR22891">
    <property type="entry name" value="EUKARYOTIC TRANSLATION INITIATION FACTOR 2C"/>
    <property type="match status" value="1"/>
</dbReference>
<reference evidence="5" key="2">
    <citation type="submission" date="2021-12" db="EMBL/GenBank/DDBJ databases">
        <title>Resequencing data analysis of finger millet.</title>
        <authorList>
            <person name="Hatakeyama M."/>
            <person name="Aluri S."/>
            <person name="Balachadran M.T."/>
            <person name="Sivarajan S.R."/>
            <person name="Poveda L."/>
            <person name="Shimizu-Inatsugi R."/>
            <person name="Schlapbach R."/>
            <person name="Sreeman S.M."/>
            <person name="Shimizu K.K."/>
        </authorList>
    </citation>
    <scope>NUCLEOTIDE SEQUENCE</scope>
</reference>
<comment type="caution">
    <text evidence="5">The sequence shown here is derived from an EMBL/GenBank/DDBJ whole genome shotgun (WGS) entry which is preliminary data.</text>
</comment>
<dbReference type="InterPro" id="IPR036397">
    <property type="entry name" value="RNaseH_sf"/>
</dbReference>
<feature type="domain" description="PAZ" evidence="3">
    <location>
        <begin position="419"/>
        <end position="520"/>
    </location>
</feature>
<protein>
    <submittedName>
        <fullName evidence="5">Uncharacterized protein</fullName>
    </submittedName>
</protein>
<dbReference type="InterPro" id="IPR003100">
    <property type="entry name" value="PAZ_dom"/>
</dbReference>
<dbReference type="Gene3D" id="3.30.420.10">
    <property type="entry name" value="Ribonuclease H-like superfamily/Ribonuclease H"/>
    <property type="match status" value="1"/>
</dbReference>
<feature type="region of interest" description="Disordered" evidence="2">
    <location>
        <begin position="64"/>
        <end position="83"/>
    </location>
</feature>
<dbReference type="CDD" id="cd02846">
    <property type="entry name" value="PAZ_argonaute_like"/>
    <property type="match status" value="1"/>
</dbReference>
<dbReference type="SUPFAM" id="SSF53098">
    <property type="entry name" value="Ribonuclease H-like"/>
    <property type="match status" value="1"/>
</dbReference>
<keyword evidence="6" id="KW-1185">Reference proteome</keyword>
<dbReference type="Pfam" id="PF16488">
    <property type="entry name" value="ArgoL2"/>
    <property type="match status" value="1"/>
</dbReference>
<feature type="domain" description="Piwi" evidence="4">
    <location>
        <begin position="641"/>
        <end position="873"/>
    </location>
</feature>
<dbReference type="InterPro" id="IPR012337">
    <property type="entry name" value="RNaseH-like_sf"/>
</dbReference>
<dbReference type="EMBL" id="BQKI01000007">
    <property type="protein sequence ID" value="GJM99286.1"/>
    <property type="molecule type" value="Genomic_DNA"/>
</dbReference>
<evidence type="ECO:0000313" key="5">
    <source>
        <dbReference type="EMBL" id="GJM99286.1"/>
    </source>
</evidence>
<dbReference type="Pfam" id="PF02171">
    <property type="entry name" value="Piwi"/>
    <property type="match status" value="1"/>
</dbReference>
<evidence type="ECO:0000259" key="4">
    <source>
        <dbReference type="PROSITE" id="PS50822"/>
    </source>
</evidence>
<dbReference type="Gene3D" id="2.170.260.10">
    <property type="entry name" value="paz domain"/>
    <property type="match status" value="1"/>
</dbReference>
<evidence type="ECO:0000256" key="1">
    <source>
        <dbReference type="ARBA" id="ARBA00008201"/>
    </source>
</evidence>
<gene>
    <name evidence="5" type="primary">ga16374</name>
    <name evidence="5" type="ORF">PR202_ga16374</name>
</gene>
<feature type="compositionally biased region" description="Polar residues" evidence="2">
    <location>
        <begin position="1"/>
        <end position="18"/>
    </location>
</feature>
<dbReference type="SMART" id="SM01163">
    <property type="entry name" value="DUF1785"/>
    <property type="match status" value="1"/>
</dbReference>
<feature type="compositionally biased region" description="Low complexity" evidence="2">
    <location>
        <begin position="70"/>
        <end position="83"/>
    </location>
</feature>
<dbReference type="SMART" id="SM00949">
    <property type="entry name" value="PAZ"/>
    <property type="match status" value="1"/>
</dbReference>
<proteinExistence type="inferred from homology"/>
<dbReference type="Pfam" id="PF02170">
    <property type="entry name" value="PAZ"/>
    <property type="match status" value="1"/>
</dbReference>
<evidence type="ECO:0000313" key="6">
    <source>
        <dbReference type="Proteomes" id="UP001054889"/>
    </source>
</evidence>
<feature type="region of interest" description="Disordered" evidence="2">
    <location>
        <begin position="1"/>
        <end position="22"/>
    </location>
</feature>
<dbReference type="InterPro" id="IPR036085">
    <property type="entry name" value="PAZ_dom_sf"/>
</dbReference>
<evidence type="ECO:0000259" key="3">
    <source>
        <dbReference type="PROSITE" id="PS50821"/>
    </source>
</evidence>
<feature type="region of interest" description="Disordered" evidence="2">
    <location>
        <begin position="288"/>
        <end position="308"/>
    </location>
</feature>
<evidence type="ECO:0000256" key="2">
    <source>
        <dbReference type="SAM" id="MobiDB-lite"/>
    </source>
</evidence>
<dbReference type="GO" id="GO:0003723">
    <property type="term" value="F:RNA binding"/>
    <property type="evidence" value="ECO:0007669"/>
    <property type="project" value="InterPro"/>
</dbReference>
<accession>A0AAV5CMM4</accession>
<dbReference type="PROSITE" id="PS50822">
    <property type="entry name" value="PIWI"/>
    <property type="match status" value="1"/>
</dbReference>
<sequence length="911" mass="100652">MSVTNNKRSTHSTATVTSPKKRTKSLMVRIMKGIWEDIKETSAAAQKALQDKALLTEKALQAKATQAEMTSSSDDSLDTTSSDSSIDSLCVSDAEDDTIAIARQTLKRHAGCIFASQREVRSPPNPAARFEPEVPIHIWSAARLAVPSSFPLQLRQLLIIWMTDSMAAKTSGAVQVRKDGSVNRTPIARPSIGREGKPIRLLSNHFAVKLSGVDSVFYQYSVSIKSEDDKVVDGKGIGRQIIDKLLQTYSSELAGKDFAYDGEKCLFTVGPLPQNNFEFTVILEETSSRAAGGSPGHGSPTQADKKRVKRSHLPKKFVVAISYAAKIPLKSVALALRGSESEHAQDALRVLDIVLRQQQAKQGCLLVRQSFFSDDSRNLVDLTGGVSGCRGLHSSFRTTIGGLSLNMDVSTTMIVTPGPVIDFLLQNQKAKKMLRNLRVKAKHNNMEFKIIGLSEQPCSRQTFPMKVQDGSSELQTVDITVQEYFKSKKVELTMPYLPCLDVGKPKRPNYLPIELSYMVSLQRYTKALSSQQRTTLAVKGNKYDDDPILSSCGIEIEKQLTCVDGRVLSAPTLVVGKSLDCIPNRGRWNYNNKTLFDPVKIERWAIVNFSARCDMSRISRELINCGRNKGIRIPVVTQIPTLILGMDVSHGSPGRADIPSIAAVVGSRYWPLISRYRASVRTQSPKVEMIDSLFKPLDDMKDDGIIRELLLDFYQTSQQRKPSQIIIFRDGVSESQFSQVLNVELNQIIKAYQHMGQGDIPKVTVIIAQKNHHTKLFQADSPENVPPGTVVDTGIVHPRQYDFYMCAHAGPIGTSRPTHYHVLLDEIGFSADDLQKLVLSLSYVYQRSTTAISVVAPICYAHLAAAQMGQFMKFEEFAETSSGSGVHSSTSTAIPELPRLHSQVCSSMFFC</sequence>
<dbReference type="Pfam" id="PF08699">
    <property type="entry name" value="ArgoL1"/>
    <property type="match status" value="1"/>
</dbReference>
<dbReference type="InterPro" id="IPR003165">
    <property type="entry name" value="Piwi"/>
</dbReference>
<dbReference type="InterPro" id="IPR032474">
    <property type="entry name" value="Argonaute_N"/>
</dbReference>
<dbReference type="Proteomes" id="UP001054889">
    <property type="component" value="Unassembled WGS sequence"/>
</dbReference>
<dbReference type="SUPFAM" id="SSF101690">
    <property type="entry name" value="PAZ domain"/>
    <property type="match status" value="1"/>
</dbReference>
<name>A0AAV5CMM4_ELECO</name>
<dbReference type="AlphaFoldDB" id="A0AAV5CMM4"/>
<dbReference type="InterPro" id="IPR032472">
    <property type="entry name" value="ArgoL2"/>
</dbReference>
<dbReference type="Pfam" id="PF16486">
    <property type="entry name" value="ArgoN"/>
    <property type="match status" value="1"/>
</dbReference>
<dbReference type="FunFam" id="3.30.420.10:FF:000091">
    <property type="entry name" value="Protein argonaute 3"/>
    <property type="match status" value="1"/>
</dbReference>
<dbReference type="SMART" id="SM00950">
    <property type="entry name" value="Piwi"/>
    <property type="match status" value="1"/>
</dbReference>
<comment type="similarity">
    <text evidence="1">Belongs to the argonaute family. Ago subfamily.</text>
</comment>
<reference evidence="5" key="1">
    <citation type="journal article" date="2018" name="DNA Res.">
        <title>Multiple hybrid de novo genome assembly of finger millet, an orphan allotetraploid crop.</title>
        <authorList>
            <person name="Hatakeyama M."/>
            <person name="Aluri S."/>
            <person name="Balachadran M.T."/>
            <person name="Sivarajan S.R."/>
            <person name="Patrignani A."/>
            <person name="Gruter S."/>
            <person name="Poveda L."/>
            <person name="Shimizu-Inatsugi R."/>
            <person name="Baeten J."/>
            <person name="Francoijs K.J."/>
            <person name="Nataraja K.N."/>
            <person name="Reddy Y.A.N."/>
            <person name="Phadnis S."/>
            <person name="Ravikumar R.L."/>
            <person name="Schlapbach R."/>
            <person name="Sreeman S.M."/>
            <person name="Shimizu K.K."/>
        </authorList>
    </citation>
    <scope>NUCLEOTIDE SEQUENCE</scope>
</reference>
<dbReference type="PROSITE" id="PS50821">
    <property type="entry name" value="PAZ"/>
    <property type="match status" value="1"/>
</dbReference>
<dbReference type="InterPro" id="IPR014811">
    <property type="entry name" value="ArgoL1"/>
</dbReference>
<organism evidence="5 6">
    <name type="scientific">Eleusine coracana subsp. coracana</name>
    <dbReference type="NCBI Taxonomy" id="191504"/>
    <lineage>
        <taxon>Eukaryota</taxon>
        <taxon>Viridiplantae</taxon>
        <taxon>Streptophyta</taxon>
        <taxon>Embryophyta</taxon>
        <taxon>Tracheophyta</taxon>
        <taxon>Spermatophyta</taxon>
        <taxon>Magnoliopsida</taxon>
        <taxon>Liliopsida</taxon>
        <taxon>Poales</taxon>
        <taxon>Poaceae</taxon>
        <taxon>PACMAD clade</taxon>
        <taxon>Chloridoideae</taxon>
        <taxon>Cynodonteae</taxon>
        <taxon>Eleusininae</taxon>
        <taxon>Eleusine</taxon>
    </lineage>
</organism>